<organism evidence="2 3">
    <name type="scientific">Streptomyces carpinensis</name>
    <dbReference type="NCBI Taxonomy" id="66369"/>
    <lineage>
        <taxon>Bacteria</taxon>
        <taxon>Bacillati</taxon>
        <taxon>Actinomycetota</taxon>
        <taxon>Actinomycetes</taxon>
        <taxon>Kitasatosporales</taxon>
        <taxon>Streptomycetaceae</taxon>
        <taxon>Streptomyces</taxon>
    </lineage>
</organism>
<evidence type="ECO:0000313" key="2">
    <source>
        <dbReference type="EMBL" id="MER6981112.1"/>
    </source>
</evidence>
<evidence type="ECO:0000256" key="1">
    <source>
        <dbReference type="SAM" id="MobiDB-lite"/>
    </source>
</evidence>
<comment type="caution">
    <text evidence="2">The sequence shown here is derived from an EMBL/GenBank/DDBJ whole genome shotgun (WGS) entry which is preliminary data.</text>
</comment>
<accession>A0ABV1WBT9</accession>
<proteinExistence type="predicted"/>
<dbReference type="RefSeq" id="WP_341868693.1">
    <property type="nucleotide sequence ID" value="NZ_MUBM01000135.1"/>
</dbReference>
<dbReference type="Proteomes" id="UP001458415">
    <property type="component" value="Unassembled WGS sequence"/>
</dbReference>
<protein>
    <submittedName>
        <fullName evidence="2">Uncharacterized protein</fullName>
    </submittedName>
</protein>
<reference evidence="2 3" key="1">
    <citation type="submission" date="2024-06" db="EMBL/GenBank/DDBJ databases">
        <title>The Natural Products Discovery Center: Release of the First 8490 Sequenced Strains for Exploring Actinobacteria Biosynthetic Diversity.</title>
        <authorList>
            <person name="Kalkreuter E."/>
            <person name="Kautsar S.A."/>
            <person name="Yang D."/>
            <person name="Bader C.D."/>
            <person name="Teijaro C.N."/>
            <person name="Fluegel L."/>
            <person name="Davis C.M."/>
            <person name="Simpson J.R."/>
            <person name="Lauterbach L."/>
            <person name="Steele A.D."/>
            <person name="Gui C."/>
            <person name="Meng S."/>
            <person name="Li G."/>
            <person name="Viehrig K."/>
            <person name="Ye F."/>
            <person name="Su P."/>
            <person name="Kiefer A.F."/>
            <person name="Nichols A."/>
            <person name="Cepeda A.J."/>
            <person name="Yan W."/>
            <person name="Fan B."/>
            <person name="Jiang Y."/>
            <person name="Adhikari A."/>
            <person name="Zheng C.-J."/>
            <person name="Schuster L."/>
            <person name="Cowan T.M."/>
            <person name="Smanski M.J."/>
            <person name="Chevrette M.G."/>
            <person name="De Carvalho L.P.S."/>
            <person name="Shen B."/>
        </authorList>
    </citation>
    <scope>NUCLEOTIDE SEQUENCE [LARGE SCALE GENOMIC DNA]</scope>
    <source>
        <strain evidence="2 3">NPDC000634</strain>
    </source>
</reference>
<name>A0ABV1WBT9_9ACTN</name>
<evidence type="ECO:0000313" key="3">
    <source>
        <dbReference type="Proteomes" id="UP001458415"/>
    </source>
</evidence>
<keyword evidence="3" id="KW-1185">Reference proteome</keyword>
<feature type="region of interest" description="Disordered" evidence="1">
    <location>
        <begin position="1"/>
        <end position="86"/>
    </location>
</feature>
<dbReference type="EMBL" id="JBEPCU010000692">
    <property type="protein sequence ID" value="MER6981112.1"/>
    <property type="molecule type" value="Genomic_DNA"/>
</dbReference>
<feature type="compositionally biased region" description="Low complexity" evidence="1">
    <location>
        <begin position="23"/>
        <end position="32"/>
    </location>
</feature>
<sequence>MAVGSEADGAGTAGSEADGSEVDGAVAAKGSAGADGGVGSGATKAPKAEDGGAEGVGRVAADGVEIPKQQSTDEVVEHEAGEGART</sequence>
<gene>
    <name evidence="2" type="ORF">ABT317_30095</name>
</gene>
<feature type="compositionally biased region" description="Basic and acidic residues" evidence="1">
    <location>
        <begin position="75"/>
        <end position="86"/>
    </location>
</feature>